<evidence type="ECO:0000313" key="4">
    <source>
        <dbReference type="Proteomes" id="UP001595457"/>
    </source>
</evidence>
<dbReference type="EC" id="2.3.-.-" evidence="3"/>
<sequence>MFNFAQNQPREFIGLQYLRGIAALLVVYFHSLLQLKGLSDVSDHFPLFGESGVDIFFVLSGFVMWFTTYQKHQSPGRFLQKRLIRIVPLYWAATFLAAGVALLLPQMLKSTSFDFYHFLSSLFFIPWPNPAYLIGSKPTITPVIVPGWTLNYEIFFYLIFSVSLVFHKNLRLSLTATALFVLVGLRALSDTPGTFLKFYGDPIILEFLYGVLIAVIVTTRATLKPIPALFIGGISFAAIIILDIMDPPIDRAFSIGPMAALLILSVASLELSSKVPHISFLSKIGDASYSIYLTHIFTLVLARLVYKLLALSGGLANAYIFILFCITSSTTIGYLAYRYYERPILRRLKQGPAIKDTSLIGQA</sequence>
<feature type="transmembrane region" description="Helical" evidence="1">
    <location>
        <begin position="45"/>
        <end position="66"/>
    </location>
</feature>
<dbReference type="Proteomes" id="UP001595457">
    <property type="component" value="Unassembled WGS sequence"/>
</dbReference>
<dbReference type="PANTHER" id="PTHR23028:SF131">
    <property type="entry name" value="BLR2367 PROTEIN"/>
    <property type="match status" value="1"/>
</dbReference>
<dbReference type="GO" id="GO:0016746">
    <property type="term" value="F:acyltransferase activity"/>
    <property type="evidence" value="ECO:0007669"/>
    <property type="project" value="UniProtKB-KW"/>
</dbReference>
<feature type="transmembrane region" description="Helical" evidence="1">
    <location>
        <begin position="140"/>
        <end position="160"/>
    </location>
</feature>
<name>A0ABV7AS34_9GAMM</name>
<keyword evidence="1" id="KW-0812">Transmembrane</keyword>
<keyword evidence="3" id="KW-0012">Acyltransferase</keyword>
<feature type="transmembrane region" description="Helical" evidence="1">
    <location>
        <begin position="201"/>
        <end position="219"/>
    </location>
</feature>
<dbReference type="Pfam" id="PF01757">
    <property type="entry name" value="Acyl_transf_3"/>
    <property type="match status" value="1"/>
</dbReference>
<dbReference type="RefSeq" id="WP_377813125.1">
    <property type="nucleotide sequence ID" value="NZ_JBHRSJ010000007.1"/>
</dbReference>
<proteinExistence type="predicted"/>
<keyword evidence="1" id="KW-1133">Transmembrane helix</keyword>
<feature type="transmembrane region" description="Helical" evidence="1">
    <location>
        <begin position="318"/>
        <end position="337"/>
    </location>
</feature>
<accession>A0ABV7AS34</accession>
<feature type="transmembrane region" description="Helical" evidence="1">
    <location>
        <begin position="226"/>
        <end position="245"/>
    </location>
</feature>
<evidence type="ECO:0000256" key="1">
    <source>
        <dbReference type="SAM" id="Phobius"/>
    </source>
</evidence>
<feature type="transmembrane region" description="Helical" evidence="1">
    <location>
        <begin position="289"/>
        <end position="306"/>
    </location>
</feature>
<gene>
    <name evidence="3" type="ORF">ACFOJE_04780</name>
</gene>
<protein>
    <submittedName>
        <fullName evidence="3">Acyltransferase family protein</fullName>
        <ecNumber evidence="3">2.3.-.-</ecNumber>
    </submittedName>
</protein>
<dbReference type="EMBL" id="JBHRSJ010000007">
    <property type="protein sequence ID" value="MFC2971527.1"/>
    <property type="molecule type" value="Genomic_DNA"/>
</dbReference>
<organism evidence="3 4">
    <name type="scientific">Azotobacter bryophylli</name>
    <dbReference type="NCBI Taxonomy" id="1986537"/>
    <lineage>
        <taxon>Bacteria</taxon>
        <taxon>Pseudomonadati</taxon>
        <taxon>Pseudomonadota</taxon>
        <taxon>Gammaproteobacteria</taxon>
        <taxon>Pseudomonadales</taxon>
        <taxon>Pseudomonadaceae</taxon>
        <taxon>Azotobacter</taxon>
    </lineage>
</organism>
<dbReference type="InterPro" id="IPR002656">
    <property type="entry name" value="Acyl_transf_3_dom"/>
</dbReference>
<keyword evidence="3" id="KW-0808">Transferase</keyword>
<evidence type="ECO:0000313" key="3">
    <source>
        <dbReference type="EMBL" id="MFC2971527.1"/>
    </source>
</evidence>
<comment type="caution">
    <text evidence="3">The sequence shown here is derived from an EMBL/GenBank/DDBJ whole genome shotgun (WGS) entry which is preliminary data.</text>
</comment>
<keyword evidence="1" id="KW-0472">Membrane</keyword>
<feature type="domain" description="Acyltransferase 3" evidence="2">
    <location>
        <begin position="13"/>
        <end position="332"/>
    </location>
</feature>
<feature type="transmembrane region" description="Helical" evidence="1">
    <location>
        <begin position="87"/>
        <end position="108"/>
    </location>
</feature>
<feature type="transmembrane region" description="Helical" evidence="1">
    <location>
        <begin position="12"/>
        <end position="33"/>
    </location>
</feature>
<feature type="transmembrane region" description="Helical" evidence="1">
    <location>
        <begin position="172"/>
        <end position="189"/>
    </location>
</feature>
<reference evidence="4" key="1">
    <citation type="journal article" date="2019" name="Int. J. Syst. Evol. Microbiol.">
        <title>The Global Catalogue of Microorganisms (GCM) 10K type strain sequencing project: providing services to taxonomists for standard genome sequencing and annotation.</title>
        <authorList>
            <consortium name="The Broad Institute Genomics Platform"/>
            <consortium name="The Broad Institute Genome Sequencing Center for Infectious Disease"/>
            <person name="Wu L."/>
            <person name="Ma J."/>
        </authorList>
    </citation>
    <scope>NUCLEOTIDE SEQUENCE [LARGE SCALE GENOMIC DNA]</scope>
    <source>
        <strain evidence="4">KCTC 62195</strain>
    </source>
</reference>
<evidence type="ECO:0000259" key="2">
    <source>
        <dbReference type="Pfam" id="PF01757"/>
    </source>
</evidence>
<dbReference type="InterPro" id="IPR050879">
    <property type="entry name" value="Acyltransferase_3"/>
</dbReference>
<keyword evidence="4" id="KW-1185">Reference proteome</keyword>
<dbReference type="PANTHER" id="PTHR23028">
    <property type="entry name" value="ACETYLTRANSFERASE"/>
    <property type="match status" value="1"/>
</dbReference>